<gene>
    <name evidence="2" type="ORF">JCM21142_104159</name>
</gene>
<evidence type="ECO:0000256" key="1">
    <source>
        <dbReference type="SAM" id="SignalP"/>
    </source>
</evidence>
<dbReference type="Proteomes" id="UP000019402">
    <property type="component" value="Unassembled WGS sequence"/>
</dbReference>
<evidence type="ECO:0000313" key="3">
    <source>
        <dbReference type="Proteomes" id="UP000019402"/>
    </source>
</evidence>
<accession>W7Y3I1</accession>
<keyword evidence="1" id="KW-0732">Signal</keyword>
<dbReference type="STRING" id="869213.GCA_000517085_01765"/>
<proteinExistence type="predicted"/>
<dbReference type="OrthoDB" id="1109163at2"/>
<keyword evidence="3" id="KW-1185">Reference proteome</keyword>
<reference evidence="2 3" key="1">
    <citation type="journal article" date="2014" name="Genome Announc.">
        <title>Draft Genome Sequence of Cytophaga fermentans JCM 21142T, a Facultative Anaerobe Isolated from Marine Mud.</title>
        <authorList>
            <person name="Starns D."/>
            <person name="Oshima K."/>
            <person name="Suda W."/>
            <person name="Iino T."/>
            <person name="Yuki M."/>
            <person name="Inoue J."/>
            <person name="Kitamura K."/>
            <person name="Iida T."/>
            <person name="Darby A."/>
            <person name="Hattori M."/>
            <person name="Ohkuma M."/>
        </authorList>
    </citation>
    <scope>NUCLEOTIDE SEQUENCE [LARGE SCALE GENOMIC DNA]</scope>
    <source>
        <strain evidence="2 3">JCM 21142</strain>
    </source>
</reference>
<protein>
    <submittedName>
        <fullName evidence="2">Uncharacterized protein</fullName>
    </submittedName>
</protein>
<dbReference type="AlphaFoldDB" id="W7Y3I1"/>
<evidence type="ECO:0000313" key="2">
    <source>
        <dbReference type="EMBL" id="GAF05425.1"/>
    </source>
</evidence>
<comment type="caution">
    <text evidence="2">The sequence shown here is derived from an EMBL/GenBank/DDBJ whole genome shotgun (WGS) entry which is preliminary data.</text>
</comment>
<dbReference type="eggNOG" id="ENOG502Z8ZF">
    <property type="taxonomic scope" value="Bacteria"/>
</dbReference>
<name>W7Y3I1_9BACT</name>
<sequence length="768" mass="90329">MQTNYTQIKQLLLLILLLPSTITFACGGGYYDEYDFFYNLFNQQNISAKDYYPFLRTDDRAFYQEEEKNPYAFTSGNLTLWKQLLPQWSYNEIQTALQTTDHESFRKQWTNKNSPLEKKIKEYMLFARKCSNIFAYRNTQSWDYKEMIANTKIDIAPLLEEANTALSSETNKQLKIRYYYQIIRILHYDKQNQAAIDFFNHHIKDNFSPNEIYYYILDHIAGCYYNIKDYEKAAYLFLQVFTHSLDKKTTAYTSYVFCTYRGAEGKAYFNGTKDQVSYLTLKGIRNFTDELGVLNELYNLAPNDEKMELLFMRAINNLERKVWPKASGMNTTALPSMNESNAQTTQVLKAFALKSYENPRIKHKQFWLLSLSYLHFLSGDQNHAIQTLKQINKVSYSEQKELLSKVYTVFSWKEIDTTKEQFLATNFGEDIGHYKVYQTNWQHLVLDQVAHVYYQNGKLAKAFLIHNDIKKISALSSHTLIDKLLTFAQKPNKNQLEQYLLERCKGGETSSQVTDYLQQVKGLYYLQAADVVNAHKHLKTKDFDPIIIPAKIFSNNTTECFSCDENEIMVDSVYLASPFAFIKPSFSLHELPTYLLKLDSISKGTVVWKKKLAHYLIANYYFNVSNTGYYRGYLFEKEHFSNHHFFRYYGSNDKMADELIQNSMGYNLKGIKNHEKTYHQLAQTAYLHYRKVLENSNDKELNARCLYMMAKCELNTFYNETYKGWGFYDGSNTTENKAFDELINHYSNTKFYQMIIKECSFFRNYSAL</sequence>
<organism evidence="2 3">
    <name type="scientific">Saccharicrinis fermentans DSM 9555 = JCM 21142</name>
    <dbReference type="NCBI Taxonomy" id="869213"/>
    <lineage>
        <taxon>Bacteria</taxon>
        <taxon>Pseudomonadati</taxon>
        <taxon>Bacteroidota</taxon>
        <taxon>Bacteroidia</taxon>
        <taxon>Marinilabiliales</taxon>
        <taxon>Marinilabiliaceae</taxon>
        <taxon>Saccharicrinis</taxon>
    </lineage>
</organism>
<feature type="chain" id="PRO_5004904123" evidence="1">
    <location>
        <begin position="26"/>
        <end position="768"/>
    </location>
</feature>
<dbReference type="EMBL" id="BAMD01000086">
    <property type="protein sequence ID" value="GAF05425.1"/>
    <property type="molecule type" value="Genomic_DNA"/>
</dbReference>
<feature type="signal peptide" evidence="1">
    <location>
        <begin position="1"/>
        <end position="25"/>
    </location>
</feature>
<dbReference type="RefSeq" id="WP_027471513.1">
    <property type="nucleotide sequence ID" value="NZ_BAMD01000086.1"/>
</dbReference>